<proteinExistence type="predicted"/>
<evidence type="ECO:0000256" key="1">
    <source>
        <dbReference type="SAM" id="MobiDB-lite"/>
    </source>
</evidence>
<sequence>MHSHVNRKHSFGPFDDPFVSEALDDFFSIWRPKKTAVEQELKRQRLLDIQADIDQRLGLDSCPPRPPCHSRRQSLGAAMCRFTTVPVPTSNPINDMGNRSDDTTKLLASPAAPKVEVPVPTPNSKDDNGDRSDDTAHPLASPVTSKVEVPVQKERGKDKRKNKKKKKKNPETLNEQQRKRRQVKKREQQKKSKRGKQAAETQPASAHKTVPLSPPPTYASVEAAQTLLSLKEVNPCFSSQTTARDPATIPAPESPGAFESLPSPSIMTDRIESIQPLNLSDAEPSTTAQRSEHTRPLRTSISHIPPSTDDPTPLTPRTDADADAPVVHLTKSGAHSADSTTLRTSSDDTKPKTPADMLFAEREDLALASEKQQQPEEEEEEEEEGRRIREEQAKILSYEPRSQELCNFDPNCCVHLPKLTKCVCPPRKSCCCTHFKAHCQYDPSDVAPEVNETGCAFPINIGENVQSKAPAVEEQKSSDMNKDTDLHQELRTKSSLSAYLLESYHSHAMCDFGFELMTEHDPTPHAIIQTHKIIIARSPSIAVILKFPAYVQGYNQVTAIFSAKSCMIHGFEYALEYMYGGSLLNSRRLHGLTLKLLGYTETNCTELPFPVGTAKAEVAYSYALAGACLQLTDVIQAGIDLTIALISWETIDEILQYGVRPQDYFITLKAATIFDPNPPTLGKSMSSTPGAQDFKNRWAPEIVTACLRFIVDGLKPDFELCYGYRQNSGGPQTESKGQKKTTSADAEDKLWPSYEVYTASWVLSSLPYGYLLEALELLNNRGLLSPSLVHTLMIEREINRLQGLLVWMQEGNSTSDPETIKEINFLGWQERIYLVPGSQESRPKEIQLERKWVGFDVTPLPTSSSLSESRLEAIRLVRPWLKSISGEPSQKLS</sequence>
<evidence type="ECO:0008006" key="4">
    <source>
        <dbReference type="Google" id="ProtNLM"/>
    </source>
</evidence>
<feature type="compositionally biased region" description="Basic and acidic residues" evidence="1">
    <location>
        <begin position="124"/>
        <end position="136"/>
    </location>
</feature>
<feature type="region of interest" description="Disordered" evidence="1">
    <location>
        <begin position="109"/>
        <end position="218"/>
    </location>
</feature>
<dbReference type="Proteomes" id="UP000248349">
    <property type="component" value="Unassembled WGS sequence"/>
</dbReference>
<reference evidence="2 3" key="1">
    <citation type="submission" date="2016-12" db="EMBL/GenBank/DDBJ databases">
        <title>The genomes of Aspergillus section Nigri reveals drivers in fungal speciation.</title>
        <authorList>
            <consortium name="DOE Joint Genome Institute"/>
            <person name="Vesth T.C."/>
            <person name="Nybo J."/>
            <person name="Theobald S."/>
            <person name="Brandl J."/>
            <person name="Frisvad J.C."/>
            <person name="Nielsen K.F."/>
            <person name="Lyhne E.K."/>
            <person name="Kogle M.E."/>
            <person name="Kuo A."/>
            <person name="Riley R."/>
            <person name="Clum A."/>
            <person name="Nolan M."/>
            <person name="Lipzen A."/>
            <person name="Salamov A."/>
            <person name="Henrissat B."/>
            <person name="Wiebenga A."/>
            <person name="De Vries R.P."/>
            <person name="Grigoriev I.V."/>
            <person name="Mortensen U.H."/>
            <person name="Andersen M.R."/>
            <person name="Baker S.E."/>
        </authorList>
    </citation>
    <scope>NUCLEOTIDE SEQUENCE [LARGE SCALE GENOMIC DNA]</scope>
    <source>
        <strain evidence="2 3">JOP 1030-1</strain>
    </source>
</reference>
<feature type="compositionally biased region" description="Polar residues" evidence="1">
    <location>
        <begin position="275"/>
        <end position="289"/>
    </location>
</feature>
<protein>
    <recommendedName>
        <fullName evidence="4">BTB domain-containing protein</fullName>
    </recommendedName>
</protein>
<feature type="region of interest" description="Disordered" evidence="1">
    <location>
        <begin position="368"/>
        <end position="388"/>
    </location>
</feature>
<gene>
    <name evidence="2" type="ORF">BP01DRAFT_380787</name>
</gene>
<evidence type="ECO:0000313" key="2">
    <source>
        <dbReference type="EMBL" id="PYH47580.1"/>
    </source>
</evidence>
<organism evidence="2 3">
    <name type="scientific">Aspergillus saccharolyticus JOP 1030-1</name>
    <dbReference type="NCBI Taxonomy" id="1450539"/>
    <lineage>
        <taxon>Eukaryota</taxon>
        <taxon>Fungi</taxon>
        <taxon>Dikarya</taxon>
        <taxon>Ascomycota</taxon>
        <taxon>Pezizomycotina</taxon>
        <taxon>Eurotiomycetes</taxon>
        <taxon>Eurotiomycetidae</taxon>
        <taxon>Eurotiales</taxon>
        <taxon>Aspergillaceae</taxon>
        <taxon>Aspergillus</taxon>
        <taxon>Aspergillus subgen. Circumdati</taxon>
    </lineage>
</organism>
<keyword evidence="3" id="KW-1185">Reference proteome</keyword>
<dbReference type="RefSeq" id="XP_025433562.1">
    <property type="nucleotide sequence ID" value="XM_025577246.1"/>
</dbReference>
<feature type="compositionally biased region" description="Low complexity" evidence="1">
    <location>
        <begin position="305"/>
        <end position="317"/>
    </location>
</feature>
<dbReference type="AlphaFoldDB" id="A0A318ZUB0"/>
<dbReference type="OrthoDB" id="5329403at2759"/>
<evidence type="ECO:0000313" key="3">
    <source>
        <dbReference type="Proteomes" id="UP000248349"/>
    </source>
</evidence>
<feature type="compositionally biased region" description="Basic and acidic residues" evidence="1">
    <location>
        <begin position="345"/>
        <end position="354"/>
    </location>
</feature>
<dbReference type="GeneID" id="37078475"/>
<feature type="region of interest" description="Disordered" evidence="1">
    <location>
        <begin position="238"/>
        <end position="354"/>
    </location>
</feature>
<accession>A0A318ZUB0</accession>
<name>A0A318ZUB0_9EURO</name>
<feature type="compositionally biased region" description="Basic residues" evidence="1">
    <location>
        <begin position="158"/>
        <end position="168"/>
    </location>
</feature>
<dbReference type="EMBL" id="KZ821224">
    <property type="protein sequence ID" value="PYH47580.1"/>
    <property type="molecule type" value="Genomic_DNA"/>
</dbReference>